<keyword evidence="3" id="KW-1185">Reference proteome</keyword>
<dbReference type="EMBL" id="JAGETZ010000001">
    <property type="protein sequence ID" value="MBO2007900.1"/>
    <property type="molecule type" value="Genomic_DNA"/>
</dbReference>
<reference evidence="2 3" key="1">
    <citation type="submission" date="2021-03" db="EMBL/GenBank/DDBJ databases">
        <authorList>
            <person name="Kim M.K."/>
        </authorList>
    </citation>
    <scope>NUCLEOTIDE SEQUENCE [LARGE SCALE GENOMIC DNA]</scope>
    <source>
        <strain evidence="2 3">BT442</strain>
    </source>
</reference>
<comment type="caution">
    <text evidence="2">The sequence shown here is derived from an EMBL/GenBank/DDBJ whole genome shotgun (WGS) entry which is preliminary data.</text>
</comment>
<organism evidence="2 3">
    <name type="scientific">Hymenobacter negativus</name>
    <dbReference type="NCBI Taxonomy" id="2795026"/>
    <lineage>
        <taxon>Bacteria</taxon>
        <taxon>Pseudomonadati</taxon>
        <taxon>Bacteroidota</taxon>
        <taxon>Cytophagia</taxon>
        <taxon>Cytophagales</taxon>
        <taxon>Hymenobacteraceae</taxon>
        <taxon>Hymenobacter</taxon>
    </lineage>
</organism>
<evidence type="ECO:0000259" key="1">
    <source>
        <dbReference type="Pfam" id="PF18962"/>
    </source>
</evidence>
<dbReference type="InterPro" id="IPR013783">
    <property type="entry name" value="Ig-like_fold"/>
</dbReference>
<accession>A0ABS3QB10</accession>
<dbReference type="Gene3D" id="2.60.40.10">
    <property type="entry name" value="Immunoglobulins"/>
    <property type="match status" value="1"/>
</dbReference>
<gene>
    <name evidence="2" type="ORF">J4E00_02490</name>
</gene>
<protein>
    <submittedName>
        <fullName evidence="2">T9SS type A sorting domain-containing protein</fullName>
    </submittedName>
</protein>
<name>A0ABS3QB10_9BACT</name>
<sequence>MRDITYSNDPNGGTVVAELKQSFVPNAGTFITKFDANGAVVWSQPVRLARANTNLNYAITVEDVQPTTGGYYVAGWLPNDSTVTFGTTVLTAPATGQTLYRAFLSESGAWQTGVIATFSSRAMQSMLLRTDASGTVYVAGLFGPGTVAFGSQTVTVPTGSNAALEYVVAACNPGAGGWTWATVTTTTHELLNGIPRYLSDMTVKYGTVWITGIISGSSVSFPRATGSALTLLPGGGTTNAGGNRDVFLAAASGGSWTHASNFVNDFFNNGPTGGKVAIDGADNVYITGYSGSASANGVSSPDGNFIAAFNPYTSRFQWAKAISYAGNGALACNDSSTGAIVSGDLSGSATFGATTLTSSASVSGYVSRITSAGIWQWAVGFGGANANLGHRYLNAHFSGAVYIAGEYNGSGLTLGSTILPVAQNGGDIFLAKLTDTPVPTITTSLNTNTAAQNMGTAGDNITITGTNLTGATSITFTGTTNSVVTSGFTVNAAGTQITGVIVPGGARTGLFSVSTPGGMATSPQVFTVISTWTGAVSTDWATPSNWQGGSLPTITERALIPTAVRNPLVSGNQVVGILGLFGTGVVTIADNSSLSLYGDVPEGDGQAGLALVVRGDDPNAVMAQSVGLRNGVLRFVGANRQKIDARNGAQYHFDNVYVGPAGVQLYRVSMRLHGTLTLTGDMDAANAFAQNNKPLVLMSDAVGTALVANSGGQVLGPVTVQRYIDPSVNNGPGYRHYSSPVTGNTLADLATPGFAPVFNPAYNSSSTPLMVTPFPTVYGYNQSRLATTSNNVPTFDKGWFSPVDASSQPNATVPGIGYSVHLPASETVDFVGALNSGNYSVPLVRGGGPEAGWQLVGNPYPAPLDYSLVAPADRTNLDAAMYVFESTASYSGTYRSYVNGVGDPMVASSQGFFVRVSAGQTSGTLTFRNSQRLTQAAPSTFRRGAADTRPQLQLALAGTSGLVDGLVLYMQAGATAGMDAQFDAVKLHNSTGLNLAAVATTGEELAIDGRPVLGTSSITIPLAVAVPAPGTYHLRVAGLLNLPATMQVELLDNLTGQRLDLRSLPAAGYTFPVTAAQAAAGFAGRFFVAFNPGAAPLAANTAALAAGMSLYPNPAHNTVTVLMPANTRAENATLTLTDALGRIVQVRNISQAMTEVPIVLDLNGLPSGMYTLLVRTGAAKVVRRLVVE</sequence>
<evidence type="ECO:0000313" key="3">
    <source>
        <dbReference type="Proteomes" id="UP000664369"/>
    </source>
</evidence>
<dbReference type="Pfam" id="PF18962">
    <property type="entry name" value="Por_Secre_tail"/>
    <property type="match status" value="1"/>
</dbReference>
<dbReference type="NCBIfam" id="TIGR04183">
    <property type="entry name" value="Por_Secre_tail"/>
    <property type="match status" value="1"/>
</dbReference>
<dbReference type="InterPro" id="IPR026444">
    <property type="entry name" value="Secre_tail"/>
</dbReference>
<evidence type="ECO:0000313" key="2">
    <source>
        <dbReference type="EMBL" id="MBO2007900.1"/>
    </source>
</evidence>
<feature type="domain" description="Secretion system C-terminal sorting" evidence="1">
    <location>
        <begin position="1110"/>
        <end position="1187"/>
    </location>
</feature>
<proteinExistence type="predicted"/>
<dbReference type="Proteomes" id="UP000664369">
    <property type="component" value="Unassembled WGS sequence"/>
</dbReference>
<dbReference type="RefSeq" id="WP_208173425.1">
    <property type="nucleotide sequence ID" value="NZ_JAGETZ010000001.1"/>
</dbReference>